<evidence type="ECO:0008006" key="3">
    <source>
        <dbReference type="Google" id="ProtNLM"/>
    </source>
</evidence>
<dbReference type="Proteomes" id="UP001209885">
    <property type="component" value="Unassembled WGS sequence"/>
</dbReference>
<keyword evidence="2" id="KW-1185">Reference proteome</keyword>
<accession>A0ABT3RQ51</accession>
<comment type="caution">
    <text evidence="1">The sequence shown here is derived from an EMBL/GenBank/DDBJ whole genome shotgun (WGS) entry which is preliminary data.</text>
</comment>
<protein>
    <recommendedName>
        <fullName evidence="3">Fibronectin type-III domain-containing protein</fullName>
    </recommendedName>
</protein>
<name>A0ABT3RQ51_9BACT</name>
<evidence type="ECO:0000313" key="2">
    <source>
        <dbReference type="Proteomes" id="UP001209885"/>
    </source>
</evidence>
<proteinExistence type="predicted"/>
<dbReference type="EMBL" id="JAPFQN010000005">
    <property type="protein sequence ID" value="MCX2743921.1"/>
    <property type="molecule type" value="Genomic_DNA"/>
</dbReference>
<dbReference type="RefSeq" id="WP_266056388.1">
    <property type="nucleotide sequence ID" value="NZ_JAPFQN010000005.1"/>
</dbReference>
<evidence type="ECO:0000313" key="1">
    <source>
        <dbReference type="EMBL" id="MCX2743921.1"/>
    </source>
</evidence>
<reference evidence="1 2" key="1">
    <citation type="submission" date="2022-11" db="EMBL/GenBank/DDBJ databases">
        <title>The characterization of three novel Bacteroidetes species and genomic analysis of their roles in tidal elemental geochemical cycles.</title>
        <authorList>
            <person name="Ma K."/>
        </authorList>
    </citation>
    <scope>NUCLEOTIDE SEQUENCE [LARGE SCALE GENOMIC DNA]</scope>
    <source>
        <strain evidence="1 2">M17</strain>
    </source>
</reference>
<sequence length="157" mass="17358">MNFFTNFFTGLFLLIIFVGCSPLEEGENKPANTIIDSDGVNVVLEWTTGGTVTESYQEADLDLYIGTTNSAANAELKSTGYGFEQIEIGSIYADKTYYVMVKYFSGTARADYTIYVQGLSPNGETLTYDGYFLSDDDGLISQVITITKNQDRYSIVD</sequence>
<gene>
    <name evidence="1" type="ORF">OO013_08590</name>
</gene>
<organism evidence="1 2">
    <name type="scientific">Mangrovivirga halotolerans</name>
    <dbReference type="NCBI Taxonomy" id="2993936"/>
    <lineage>
        <taxon>Bacteria</taxon>
        <taxon>Pseudomonadati</taxon>
        <taxon>Bacteroidota</taxon>
        <taxon>Cytophagia</taxon>
        <taxon>Cytophagales</taxon>
        <taxon>Mangrovivirgaceae</taxon>
        <taxon>Mangrovivirga</taxon>
    </lineage>
</organism>